<protein>
    <recommendedName>
        <fullName evidence="3">VOC domain-containing protein</fullName>
    </recommendedName>
</protein>
<reference evidence="1 2" key="1">
    <citation type="submission" date="2020-07" db="EMBL/GenBank/DDBJ databases">
        <title>Genomic Encyclopedia of Type Strains, Phase IV (KMG-IV): sequencing the most valuable type-strain genomes for metagenomic binning, comparative biology and taxonomic classification.</title>
        <authorList>
            <person name="Goeker M."/>
        </authorList>
    </citation>
    <scope>NUCLEOTIDE SEQUENCE [LARGE SCALE GENOMIC DNA]</scope>
    <source>
        <strain evidence="1 2">DSM 29043</strain>
    </source>
</reference>
<dbReference type="EMBL" id="JACBZF010000007">
    <property type="protein sequence ID" value="NYH96746.1"/>
    <property type="molecule type" value="Genomic_DNA"/>
</dbReference>
<accession>A0A7Y9XY34</accession>
<evidence type="ECO:0008006" key="3">
    <source>
        <dbReference type="Google" id="ProtNLM"/>
    </source>
</evidence>
<evidence type="ECO:0000313" key="2">
    <source>
        <dbReference type="Proteomes" id="UP000522081"/>
    </source>
</evidence>
<keyword evidence="2" id="KW-1185">Reference proteome</keyword>
<dbReference type="InterPro" id="IPR029068">
    <property type="entry name" value="Glyas_Bleomycin-R_OHBP_Dase"/>
</dbReference>
<name>A0A7Y9XY34_9SPHN</name>
<organism evidence="1 2">
    <name type="scientific">Novosphingobium marinum</name>
    <dbReference type="NCBI Taxonomy" id="1514948"/>
    <lineage>
        <taxon>Bacteria</taxon>
        <taxon>Pseudomonadati</taxon>
        <taxon>Pseudomonadota</taxon>
        <taxon>Alphaproteobacteria</taxon>
        <taxon>Sphingomonadales</taxon>
        <taxon>Sphingomonadaceae</taxon>
        <taxon>Novosphingobium</taxon>
    </lineage>
</organism>
<dbReference type="SUPFAM" id="SSF54593">
    <property type="entry name" value="Glyoxalase/Bleomycin resistance protein/Dihydroxybiphenyl dioxygenase"/>
    <property type="match status" value="1"/>
</dbReference>
<dbReference type="Proteomes" id="UP000522081">
    <property type="component" value="Unassembled WGS sequence"/>
</dbReference>
<gene>
    <name evidence="1" type="ORF">FHS75_003097</name>
</gene>
<dbReference type="Gene3D" id="3.10.180.10">
    <property type="entry name" value="2,3-Dihydroxybiphenyl 1,2-Dioxygenase, domain 1"/>
    <property type="match status" value="1"/>
</dbReference>
<dbReference type="AlphaFoldDB" id="A0A7Y9XY34"/>
<evidence type="ECO:0000313" key="1">
    <source>
        <dbReference type="EMBL" id="NYH96746.1"/>
    </source>
</evidence>
<dbReference type="Pfam" id="PF13669">
    <property type="entry name" value="Glyoxalase_4"/>
    <property type="match status" value="1"/>
</dbReference>
<sequence>MKQASHPLTVRQLGYVVGDLELAATRWIERFGAGPFHVLPDMRFDGWSYMGRPQEMTLDIAFGQAGPLMVELIVPRGEWPSVYGSEPPARDEIRAHHHGILCADIDGAAPQLGAEMVTSARLSESTELRYFDCRHDLGLFVELITDSGESRAFFDLSEAARKEWDGHTAPIRDMPAP</sequence>
<dbReference type="RefSeq" id="WP_179408557.1">
    <property type="nucleotide sequence ID" value="NZ_BMGF01000008.1"/>
</dbReference>
<comment type="caution">
    <text evidence="1">The sequence shown here is derived from an EMBL/GenBank/DDBJ whole genome shotgun (WGS) entry which is preliminary data.</text>
</comment>
<proteinExistence type="predicted"/>